<dbReference type="InterPro" id="IPR006224">
    <property type="entry name" value="PsdUridine_synth_RluA-like_CS"/>
</dbReference>
<comment type="caution">
    <text evidence="5">The sequence shown here is derived from an EMBL/GenBank/DDBJ whole genome shotgun (WGS) entry which is preliminary data.</text>
</comment>
<feature type="compositionally biased region" description="Basic and acidic residues" evidence="3">
    <location>
        <begin position="13"/>
        <end position="37"/>
    </location>
</feature>
<feature type="region of interest" description="Disordered" evidence="3">
    <location>
        <begin position="1"/>
        <end position="55"/>
    </location>
</feature>
<dbReference type="EMBL" id="WUAV01000002">
    <property type="protein sequence ID" value="KAF1766914.1"/>
    <property type="molecule type" value="Genomic_DNA"/>
</dbReference>
<dbReference type="GO" id="GO:0003723">
    <property type="term" value="F:RNA binding"/>
    <property type="evidence" value="ECO:0007669"/>
    <property type="project" value="UniProtKB-KW"/>
</dbReference>
<feature type="active site" evidence="1">
    <location>
        <position position="271"/>
    </location>
</feature>
<dbReference type="GO" id="GO:0000455">
    <property type="term" value="P:enzyme-directed rRNA pseudouridine synthesis"/>
    <property type="evidence" value="ECO:0007669"/>
    <property type="project" value="TreeGrafter"/>
</dbReference>
<dbReference type="Gene3D" id="3.30.2350.10">
    <property type="entry name" value="Pseudouridine synthase"/>
    <property type="match status" value="1"/>
</dbReference>
<evidence type="ECO:0000256" key="2">
    <source>
        <dbReference type="PROSITE-ProRule" id="PRU00182"/>
    </source>
</evidence>
<dbReference type="RefSeq" id="XP_053590054.1">
    <property type="nucleotide sequence ID" value="XM_053725860.1"/>
</dbReference>
<evidence type="ECO:0000313" key="6">
    <source>
        <dbReference type="Proteomes" id="UP000483820"/>
    </source>
</evidence>
<proteinExistence type="predicted"/>
<dbReference type="Proteomes" id="UP000483820">
    <property type="component" value="Chromosome II"/>
</dbReference>
<dbReference type="PROSITE" id="PS01129">
    <property type="entry name" value="PSI_RLU"/>
    <property type="match status" value="1"/>
</dbReference>
<dbReference type="Pfam" id="PF00849">
    <property type="entry name" value="PseudoU_synth_2"/>
    <property type="match status" value="1"/>
</dbReference>
<accession>A0A6A5HJY9</accession>
<dbReference type="AlphaFoldDB" id="A0A6A5HJY9"/>
<dbReference type="PROSITE" id="PS50889">
    <property type="entry name" value="S4"/>
    <property type="match status" value="1"/>
</dbReference>
<reference evidence="5 6" key="1">
    <citation type="submission" date="2019-12" db="EMBL/GenBank/DDBJ databases">
        <title>Chromosome-level assembly of the Caenorhabditis remanei genome.</title>
        <authorList>
            <person name="Teterina A.A."/>
            <person name="Willis J.H."/>
            <person name="Phillips P.C."/>
        </authorList>
    </citation>
    <scope>NUCLEOTIDE SEQUENCE [LARGE SCALE GENOMIC DNA]</scope>
    <source>
        <strain evidence="5 6">PX506</strain>
        <tissue evidence="5">Whole organism</tissue>
    </source>
</reference>
<dbReference type="FunFam" id="3.30.2350.10:FF:000033">
    <property type="entry name" value="Pseudouridine synthase"/>
    <property type="match status" value="1"/>
</dbReference>
<dbReference type="GeneID" id="9803977"/>
<sequence length="504" mass="58294">MSTTADSTETTETVEKQNTEKSAESTGKAEKRKRPENVDFTGSKKKKWEDPNKKVDPLEELPMNVPFKIVDGVRHLSPYWACYRTRTKGRWIGRKMVEVFSGEFLSTNRNYAKKIWGFEDDISQEMTKLLKRGEEELIELIEEVVCKSGRDFAQLCTFIFGKKPEIKVMEYQELEKIACKMGRIYVNGEQMTDTDYVLKNGDRVDHWAHRHEHPVRDLPIRIISDTDDLLVVEKPPSLPVHTCGQYAIHTVLGQLRVNEGITGLRVLHRLDRATSGVLLFAKNYETDLEFKTTLKQGEWSKEYICKVDGVFPDEEQICDQPIGPLVISMGIQCVRPDGKEAKSRFKKLWSDGTHSVVQVHIETGRTHQIRVHSQFLGHPIVGDQLYNSTVWGSTKGKNAEYQKSFEELCEDVRNTHKSENWHEKPNPEYEQRMEHLAADSTEITTETPGLTVDQRPEFDEICQKCNVESKKVPDNHYQLFLHCLKYETPKWCFKTELPEWAVQK</sequence>
<dbReference type="InterPro" id="IPR050188">
    <property type="entry name" value="RluA_PseudoU_synthase"/>
</dbReference>
<dbReference type="InterPro" id="IPR020103">
    <property type="entry name" value="PsdUridine_synth_cat_dom_sf"/>
</dbReference>
<organism evidence="5 6">
    <name type="scientific">Caenorhabditis remanei</name>
    <name type="common">Caenorhabditis vulgaris</name>
    <dbReference type="NCBI Taxonomy" id="31234"/>
    <lineage>
        <taxon>Eukaryota</taxon>
        <taxon>Metazoa</taxon>
        <taxon>Ecdysozoa</taxon>
        <taxon>Nematoda</taxon>
        <taxon>Chromadorea</taxon>
        <taxon>Rhabditida</taxon>
        <taxon>Rhabditina</taxon>
        <taxon>Rhabditomorpha</taxon>
        <taxon>Rhabditoidea</taxon>
        <taxon>Rhabditidae</taxon>
        <taxon>Peloderinae</taxon>
        <taxon>Caenorhabditis</taxon>
    </lineage>
</organism>
<feature type="compositionally biased region" description="Low complexity" evidence="3">
    <location>
        <begin position="1"/>
        <end position="11"/>
    </location>
</feature>
<dbReference type="InterPro" id="IPR006225">
    <property type="entry name" value="PsdUridine_synth_RluC/D"/>
</dbReference>
<protein>
    <recommendedName>
        <fullName evidence="4">Pseudouridine synthase RsuA/RluA-like domain-containing protein</fullName>
    </recommendedName>
</protein>
<evidence type="ECO:0000256" key="1">
    <source>
        <dbReference type="PIRSR" id="PIRSR606225-1"/>
    </source>
</evidence>
<name>A0A6A5HJY9_CAERE</name>
<feature type="domain" description="Pseudouridine synthase RsuA/RluA-like" evidence="4">
    <location>
        <begin position="228"/>
        <end position="373"/>
    </location>
</feature>
<dbReference type="GO" id="GO:0009982">
    <property type="term" value="F:pseudouridine synthase activity"/>
    <property type="evidence" value="ECO:0007669"/>
    <property type="project" value="InterPro"/>
</dbReference>
<evidence type="ECO:0000313" key="5">
    <source>
        <dbReference type="EMBL" id="KAF1766914.1"/>
    </source>
</evidence>
<dbReference type="InterPro" id="IPR006145">
    <property type="entry name" value="PsdUridine_synth_RsuA/RluA"/>
</dbReference>
<gene>
    <name evidence="5" type="ORF">GCK72_006872</name>
</gene>
<evidence type="ECO:0000256" key="3">
    <source>
        <dbReference type="SAM" id="MobiDB-lite"/>
    </source>
</evidence>
<dbReference type="PANTHER" id="PTHR21600:SF40">
    <property type="entry name" value="PSEUDOURIDYLATE SYNTHASE RPUSD2"/>
    <property type="match status" value="1"/>
</dbReference>
<dbReference type="CDD" id="cd02557">
    <property type="entry name" value="PseudoU_synth_ScRIB2"/>
    <property type="match status" value="1"/>
</dbReference>
<dbReference type="CTD" id="9803977"/>
<keyword evidence="2" id="KW-0694">RNA-binding</keyword>
<dbReference type="KEGG" id="crq:GCK72_006872"/>
<dbReference type="NCBIfam" id="TIGR00005">
    <property type="entry name" value="rluA_subfam"/>
    <property type="match status" value="1"/>
</dbReference>
<dbReference type="SUPFAM" id="SSF55120">
    <property type="entry name" value="Pseudouridine synthase"/>
    <property type="match status" value="1"/>
</dbReference>
<evidence type="ECO:0000259" key="4">
    <source>
        <dbReference type="Pfam" id="PF00849"/>
    </source>
</evidence>
<dbReference type="PANTHER" id="PTHR21600">
    <property type="entry name" value="MITOCHONDRIAL RNA PSEUDOURIDINE SYNTHASE"/>
    <property type="match status" value="1"/>
</dbReference>